<dbReference type="GO" id="GO:0042147">
    <property type="term" value="P:retrograde transport, endosome to Golgi"/>
    <property type="evidence" value="ECO:0007669"/>
    <property type="project" value="TreeGrafter"/>
</dbReference>
<dbReference type="EMBL" id="JAFCMP010000001">
    <property type="protein sequence ID" value="KAG5192934.1"/>
    <property type="molecule type" value="Genomic_DNA"/>
</dbReference>
<keyword evidence="4" id="KW-1185">Reference proteome</keyword>
<dbReference type="SMART" id="SM00233">
    <property type="entry name" value="PH"/>
    <property type="match status" value="1"/>
</dbReference>
<dbReference type="PANTHER" id="PTHR22902:SF27">
    <property type="entry name" value="PLECKSTRIN HOMOLOGY DOMAIN-CONTAINING FAMILY A MEMBER 3"/>
    <property type="match status" value="1"/>
</dbReference>
<dbReference type="AlphaFoldDB" id="A0A835ZL19"/>
<dbReference type="PANTHER" id="PTHR22902">
    <property type="entry name" value="SESQUIPEDALIAN"/>
    <property type="match status" value="1"/>
</dbReference>
<dbReference type="SUPFAM" id="SSF50729">
    <property type="entry name" value="PH domain-like"/>
    <property type="match status" value="1"/>
</dbReference>
<dbReference type="Pfam" id="PF00169">
    <property type="entry name" value="PH"/>
    <property type="match status" value="1"/>
</dbReference>
<dbReference type="GO" id="GO:0005802">
    <property type="term" value="C:trans-Golgi network"/>
    <property type="evidence" value="ECO:0007669"/>
    <property type="project" value="TreeGrafter"/>
</dbReference>
<dbReference type="InterPro" id="IPR001849">
    <property type="entry name" value="PH_domain"/>
</dbReference>
<accession>A0A835ZL19</accession>
<comment type="caution">
    <text evidence="3">The sequence shown here is derived from an EMBL/GenBank/DDBJ whole genome shotgun (WGS) entry which is preliminary data.</text>
</comment>
<keyword evidence="1" id="KW-0597">Phosphoprotein</keyword>
<organism evidence="3 4">
    <name type="scientific">Tribonema minus</name>
    <dbReference type="NCBI Taxonomy" id="303371"/>
    <lineage>
        <taxon>Eukaryota</taxon>
        <taxon>Sar</taxon>
        <taxon>Stramenopiles</taxon>
        <taxon>Ochrophyta</taxon>
        <taxon>PX clade</taxon>
        <taxon>Xanthophyceae</taxon>
        <taxon>Tribonematales</taxon>
        <taxon>Tribonemataceae</taxon>
        <taxon>Tribonema</taxon>
    </lineage>
</organism>
<dbReference type="GO" id="GO:0005829">
    <property type="term" value="C:cytosol"/>
    <property type="evidence" value="ECO:0007669"/>
    <property type="project" value="GOC"/>
</dbReference>
<gene>
    <name evidence="3" type="ORF">JKP88DRAFT_268905</name>
</gene>
<dbReference type="GO" id="GO:0001881">
    <property type="term" value="P:receptor recycling"/>
    <property type="evidence" value="ECO:0007669"/>
    <property type="project" value="TreeGrafter"/>
</dbReference>
<dbReference type="PROSITE" id="PS50003">
    <property type="entry name" value="PH_DOMAIN"/>
    <property type="match status" value="1"/>
</dbReference>
<dbReference type="GO" id="GO:0005769">
    <property type="term" value="C:early endosome"/>
    <property type="evidence" value="ECO:0007669"/>
    <property type="project" value="TreeGrafter"/>
</dbReference>
<dbReference type="InterPro" id="IPR045188">
    <property type="entry name" value="Boi1/Boi2-like"/>
</dbReference>
<dbReference type="OrthoDB" id="46706at2759"/>
<protein>
    <recommendedName>
        <fullName evidence="2">PH domain-containing protein</fullName>
    </recommendedName>
</protein>
<reference evidence="3" key="1">
    <citation type="submission" date="2021-02" db="EMBL/GenBank/DDBJ databases">
        <title>First Annotated Genome of the Yellow-green Alga Tribonema minus.</title>
        <authorList>
            <person name="Mahan K.M."/>
        </authorList>
    </citation>
    <scope>NUCLEOTIDE SEQUENCE</scope>
    <source>
        <strain evidence="3">UTEX B ZZ1240</strain>
    </source>
</reference>
<evidence type="ECO:0000259" key="2">
    <source>
        <dbReference type="PROSITE" id="PS50003"/>
    </source>
</evidence>
<sequence length="152" mass="17161">MAAARSPPQMSGYLYKKAKTGKWQRRWFETNAHFLTYYKTRKVEKLLAALNLPQVGEIRLMDEDPSDEENNGALFSIELNTRIYVMRAASREEAARWVEVLKALQALDAEDSRGHESPHAAMVRAPDGIGSGEGYWKKDDKCFGLCGCFQAS</sequence>
<dbReference type="InterPro" id="IPR011993">
    <property type="entry name" value="PH-like_dom_sf"/>
</dbReference>
<dbReference type="Gene3D" id="2.30.29.30">
    <property type="entry name" value="Pleckstrin-homology domain (PH domain)/Phosphotyrosine-binding domain (PTB)"/>
    <property type="match status" value="1"/>
</dbReference>
<feature type="domain" description="PH" evidence="2">
    <location>
        <begin position="7"/>
        <end position="106"/>
    </location>
</feature>
<dbReference type="GO" id="GO:0007032">
    <property type="term" value="P:endosome organization"/>
    <property type="evidence" value="ECO:0007669"/>
    <property type="project" value="TreeGrafter"/>
</dbReference>
<evidence type="ECO:0000313" key="4">
    <source>
        <dbReference type="Proteomes" id="UP000664859"/>
    </source>
</evidence>
<proteinExistence type="predicted"/>
<name>A0A835ZL19_9STRA</name>
<evidence type="ECO:0000256" key="1">
    <source>
        <dbReference type="ARBA" id="ARBA00022553"/>
    </source>
</evidence>
<dbReference type="GO" id="GO:0055037">
    <property type="term" value="C:recycling endosome"/>
    <property type="evidence" value="ECO:0007669"/>
    <property type="project" value="TreeGrafter"/>
</dbReference>
<dbReference type="Proteomes" id="UP000664859">
    <property type="component" value="Unassembled WGS sequence"/>
</dbReference>
<evidence type="ECO:0000313" key="3">
    <source>
        <dbReference type="EMBL" id="KAG5192934.1"/>
    </source>
</evidence>